<gene>
    <name evidence="13" type="primary">nifU</name>
    <name evidence="13" type="ORF">CKO42_15385</name>
</gene>
<keyword evidence="7" id="KW-0535">Nitrogen fixation</keyword>
<evidence type="ECO:0000256" key="1">
    <source>
        <dbReference type="ARBA" id="ARBA00006420"/>
    </source>
</evidence>
<evidence type="ECO:0000259" key="12">
    <source>
        <dbReference type="Pfam" id="PF04324"/>
    </source>
</evidence>
<evidence type="ECO:0000256" key="9">
    <source>
        <dbReference type="PIRSR" id="PIRSR000375-1"/>
    </source>
</evidence>
<accession>A0A9X1B5G2</accession>
<dbReference type="InterPro" id="IPR002871">
    <property type="entry name" value="NIF_FeS_clus_asmbl_NifU_N"/>
</dbReference>
<dbReference type="RefSeq" id="WP_242479421.1">
    <property type="nucleotide sequence ID" value="NZ_NRRY01000026.1"/>
</dbReference>
<feature type="binding site" evidence="9">
    <location>
        <position position="139"/>
    </location>
    <ligand>
        <name>[2Fe-2S] cluster</name>
        <dbReference type="ChEBI" id="CHEBI:190135"/>
    </ligand>
</feature>
<dbReference type="InterPro" id="IPR041854">
    <property type="entry name" value="BFD-like_2Fe2S-bd_dom_sf"/>
</dbReference>
<dbReference type="GO" id="GO:0051537">
    <property type="term" value="F:2 iron, 2 sulfur cluster binding"/>
    <property type="evidence" value="ECO:0007669"/>
    <property type="project" value="UniProtKB-KW"/>
</dbReference>
<dbReference type="Gene3D" id="3.90.1010.10">
    <property type="match status" value="1"/>
</dbReference>
<organism evidence="13 14">
    <name type="scientific">Lamprobacter modestohalophilus</name>
    <dbReference type="NCBI Taxonomy" id="1064514"/>
    <lineage>
        <taxon>Bacteria</taxon>
        <taxon>Pseudomonadati</taxon>
        <taxon>Pseudomonadota</taxon>
        <taxon>Gammaproteobacteria</taxon>
        <taxon>Chromatiales</taxon>
        <taxon>Chromatiaceae</taxon>
        <taxon>Lamprobacter</taxon>
    </lineage>
</organism>
<feature type="domain" description="NIF system FeS cluster assembly NifU N-terminal" evidence="11">
    <location>
        <begin position="4"/>
        <end position="124"/>
    </location>
</feature>
<feature type="binding site" evidence="9">
    <location>
        <position position="62"/>
    </location>
    <ligand>
        <name>Fe cation</name>
        <dbReference type="ChEBI" id="CHEBI:24875"/>
    </ligand>
</feature>
<protein>
    <recommendedName>
        <fullName evidence="2">Nitrogen fixation protein NifU</fullName>
    </recommendedName>
</protein>
<comment type="caution">
    <text evidence="13">The sequence shown here is derived from an EMBL/GenBank/DDBJ whole genome shotgun (WGS) entry which is preliminary data.</text>
</comment>
<comment type="similarity">
    <text evidence="1">Belongs to the NifU family.</text>
</comment>
<keyword evidence="4 9" id="KW-0479">Metal-binding</keyword>
<dbReference type="InterPro" id="IPR016217">
    <property type="entry name" value="N_fixation_NifU"/>
</dbReference>
<dbReference type="GO" id="GO:0005506">
    <property type="term" value="F:iron ion binding"/>
    <property type="evidence" value="ECO:0007669"/>
    <property type="project" value="InterPro"/>
</dbReference>
<feature type="binding site" evidence="9">
    <location>
        <position position="137"/>
    </location>
    <ligand>
        <name>[2Fe-2S] cluster</name>
        <dbReference type="ChEBI" id="CHEBI:190135"/>
    </ligand>
</feature>
<dbReference type="SUPFAM" id="SSF82649">
    <property type="entry name" value="SufE/NifU"/>
    <property type="match status" value="1"/>
</dbReference>
<dbReference type="CDD" id="cd19947">
    <property type="entry name" value="NifU_Fer2_BFD-like"/>
    <property type="match status" value="1"/>
</dbReference>
<comment type="cofactor">
    <cofactor evidence="9">
        <name>Fe cation</name>
        <dbReference type="ChEBI" id="CHEBI:24875"/>
    </cofactor>
    <text evidence="9">Binds 1 Fe cation per subunit.</text>
</comment>
<comment type="cofactor">
    <cofactor evidence="8">
        <name>[2Fe-2S] cluster</name>
        <dbReference type="ChEBI" id="CHEBI:190135"/>
    </cofactor>
</comment>
<evidence type="ECO:0000313" key="13">
    <source>
        <dbReference type="EMBL" id="MBK1619801.1"/>
    </source>
</evidence>
<dbReference type="InterPro" id="IPR010238">
    <property type="entry name" value="NIF_FeS_clus_asmbl_NifU"/>
</dbReference>
<evidence type="ECO:0000259" key="10">
    <source>
        <dbReference type="Pfam" id="PF01106"/>
    </source>
</evidence>
<sequence>MWDYSDTVKEHFFNPRNAGAVADSNAIGEVGSLSCGDALRLTLKVDPASETILDAGFQTFGCGSAIASSSALTEIIKGMTLDQALKVSNQDIADYLDGLPPEKMHCSVMGREALQSAVANYRGEVWSDDHAEGAMICKCFAVDEVLIEETIRANSLSSVEEVSNYTKAGGGCSACHEGIETILARVLTEQGRSFQPSAPPAKAPERQRVAIGMPLMPKRDQTSAPAEQPSASATVVAAVATAPPAISASVAPPPGSAALAAASPAATSPAAATANKAESGAKARPQLSNLARIRRIEQTIESIRPNLQRDHGDIELIDVDGKNVFVKMVGACSGCQLAAVTLEGIQERICEDLGELVRVLPEQAMAFAQRA</sequence>
<dbReference type="GO" id="GO:0016226">
    <property type="term" value="P:iron-sulfur cluster assembly"/>
    <property type="evidence" value="ECO:0007669"/>
    <property type="project" value="InterPro"/>
</dbReference>
<evidence type="ECO:0000259" key="11">
    <source>
        <dbReference type="Pfam" id="PF01592"/>
    </source>
</evidence>
<evidence type="ECO:0000256" key="4">
    <source>
        <dbReference type="ARBA" id="ARBA00022723"/>
    </source>
</evidence>
<evidence type="ECO:0000256" key="5">
    <source>
        <dbReference type="ARBA" id="ARBA00023004"/>
    </source>
</evidence>
<dbReference type="Pfam" id="PF04324">
    <property type="entry name" value="Fer2_BFD"/>
    <property type="match status" value="1"/>
</dbReference>
<keyword evidence="5 9" id="KW-0408">Iron</keyword>
<dbReference type="Pfam" id="PF01592">
    <property type="entry name" value="NifU_N"/>
    <property type="match status" value="1"/>
</dbReference>
<dbReference type="NCBIfam" id="TIGR02000">
    <property type="entry name" value="NifU_proper"/>
    <property type="match status" value="1"/>
</dbReference>
<keyword evidence="14" id="KW-1185">Reference proteome</keyword>
<dbReference type="AlphaFoldDB" id="A0A9X1B5G2"/>
<evidence type="ECO:0000256" key="7">
    <source>
        <dbReference type="ARBA" id="ARBA00023231"/>
    </source>
</evidence>
<evidence type="ECO:0000256" key="2">
    <source>
        <dbReference type="ARBA" id="ARBA00015278"/>
    </source>
</evidence>
<evidence type="ECO:0000313" key="14">
    <source>
        <dbReference type="Proteomes" id="UP001138768"/>
    </source>
</evidence>
<dbReference type="EMBL" id="NRRY01000026">
    <property type="protein sequence ID" value="MBK1619801.1"/>
    <property type="molecule type" value="Genomic_DNA"/>
</dbReference>
<dbReference type="InterPro" id="IPR034904">
    <property type="entry name" value="FSCA_dom_sf"/>
</dbReference>
<dbReference type="InterPro" id="IPR001075">
    <property type="entry name" value="NIF_FeS_clus_asmbl_NifU_C"/>
</dbReference>
<dbReference type="SUPFAM" id="SSF117916">
    <property type="entry name" value="Fe-S cluster assembly (FSCA) domain-like"/>
    <property type="match status" value="1"/>
</dbReference>
<evidence type="ECO:0000256" key="3">
    <source>
        <dbReference type="ARBA" id="ARBA00022714"/>
    </source>
</evidence>
<reference evidence="13 14" key="1">
    <citation type="journal article" date="2020" name="Microorganisms">
        <title>Osmotic Adaptation and Compatible Solute Biosynthesis of Phototrophic Bacteria as Revealed from Genome Analyses.</title>
        <authorList>
            <person name="Imhoff J.F."/>
            <person name="Rahn T."/>
            <person name="Kunzel S."/>
            <person name="Keller A."/>
            <person name="Neulinger S.C."/>
        </authorList>
    </citation>
    <scope>NUCLEOTIDE SEQUENCE [LARGE SCALE GENOMIC DNA]</scope>
    <source>
        <strain evidence="13 14">DSM 25653</strain>
    </source>
</reference>
<dbReference type="CDD" id="cd06664">
    <property type="entry name" value="IscU_like"/>
    <property type="match status" value="1"/>
</dbReference>
<feature type="domain" description="NIF system FeS cluster assembly NifU C-terminal" evidence="10">
    <location>
        <begin position="296"/>
        <end position="359"/>
    </location>
</feature>
<name>A0A9X1B5G2_9GAMM</name>
<feature type="binding site" evidence="9">
    <location>
        <position position="106"/>
    </location>
    <ligand>
        <name>Fe cation</name>
        <dbReference type="ChEBI" id="CHEBI:24875"/>
    </ligand>
</feature>
<feature type="binding site" evidence="9">
    <location>
        <position position="35"/>
    </location>
    <ligand>
        <name>Fe cation</name>
        <dbReference type="ChEBI" id="CHEBI:24875"/>
    </ligand>
</feature>
<proteinExistence type="inferred from homology"/>
<dbReference type="Proteomes" id="UP001138768">
    <property type="component" value="Unassembled WGS sequence"/>
</dbReference>
<feature type="domain" description="BFD-like [2Fe-2S]-binding" evidence="12">
    <location>
        <begin position="135"/>
        <end position="185"/>
    </location>
</feature>
<keyword evidence="3 9" id="KW-0001">2Fe-2S</keyword>
<evidence type="ECO:0000256" key="6">
    <source>
        <dbReference type="ARBA" id="ARBA00023014"/>
    </source>
</evidence>
<dbReference type="InterPro" id="IPR007419">
    <property type="entry name" value="BFD-like_2Fe2S-bd_dom"/>
</dbReference>
<dbReference type="PIRSF" id="PIRSF000375">
    <property type="entry name" value="NifU"/>
    <property type="match status" value="1"/>
</dbReference>
<dbReference type="Gene3D" id="3.30.300.130">
    <property type="entry name" value="Fe-S cluster assembly (FSCA)"/>
    <property type="match status" value="1"/>
</dbReference>
<dbReference type="Gene3D" id="1.10.10.1100">
    <property type="entry name" value="BFD-like [2Fe-2S]-binding domain"/>
    <property type="match status" value="1"/>
</dbReference>
<dbReference type="Pfam" id="PF01106">
    <property type="entry name" value="NifU"/>
    <property type="match status" value="1"/>
</dbReference>
<dbReference type="PANTHER" id="PTHR10093">
    <property type="entry name" value="IRON-SULFUR CLUSTER ASSEMBLY ENZYME NIFU HOMOLOG"/>
    <property type="match status" value="1"/>
</dbReference>
<evidence type="ECO:0000256" key="8">
    <source>
        <dbReference type="ARBA" id="ARBA00034078"/>
    </source>
</evidence>
<keyword evidence="6 9" id="KW-0411">Iron-sulfur</keyword>
<comment type="cofactor">
    <cofactor evidence="9">
        <name>[2Fe-2S] cluster</name>
        <dbReference type="ChEBI" id="CHEBI:190135"/>
    </cofactor>
    <text evidence="9">Binds 1 [2Fe-2S] cluster per subunit.</text>
</comment>
<feature type="binding site" evidence="9">
    <location>
        <position position="175"/>
    </location>
    <ligand>
        <name>[2Fe-2S] cluster</name>
        <dbReference type="ChEBI" id="CHEBI:190135"/>
    </ligand>
</feature>
<feature type="binding site" evidence="9">
    <location>
        <position position="172"/>
    </location>
    <ligand>
        <name>[2Fe-2S] cluster</name>
        <dbReference type="ChEBI" id="CHEBI:190135"/>
    </ligand>
</feature>